<dbReference type="Proteomes" id="UP000268093">
    <property type="component" value="Unassembled WGS sequence"/>
</dbReference>
<evidence type="ECO:0000313" key="2">
    <source>
        <dbReference type="Proteomes" id="UP000268093"/>
    </source>
</evidence>
<sequence>MMRKFTKALKKRLAIALGHGSKQQQLLRLCEQPLGQLPLVLQDETVAGLALDAVKNNYFPDDPAIAIAWNPAGFNDVPATPGCRNGVPGQTLAALVAYFVASGGVDAHNLNILFMFCTPEMLSICEQGIPNWARHQAGVPDVCFSAIRINHMTYAGQLGFEVFGYAFNENR</sequence>
<organism evidence="1 2">
    <name type="scientific">Jimgerdemannia flammicorona</name>
    <dbReference type="NCBI Taxonomy" id="994334"/>
    <lineage>
        <taxon>Eukaryota</taxon>
        <taxon>Fungi</taxon>
        <taxon>Fungi incertae sedis</taxon>
        <taxon>Mucoromycota</taxon>
        <taxon>Mucoromycotina</taxon>
        <taxon>Endogonomycetes</taxon>
        <taxon>Endogonales</taxon>
        <taxon>Endogonaceae</taxon>
        <taxon>Jimgerdemannia</taxon>
    </lineage>
</organism>
<comment type="caution">
    <text evidence="1">The sequence shown here is derived from an EMBL/GenBank/DDBJ whole genome shotgun (WGS) entry which is preliminary data.</text>
</comment>
<dbReference type="OrthoDB" id="2436378at2759"/>
<gene>
    <name evidence="1" type="ORF">BC936DRAFT_144668</name>
</gene>
<keyword evidence="2" id="KW-1185">Reference proteome</keyword>
<dbReference type="AlphaFoldDB" id="A0A433DM67"/>
<evidence type="ECO:0000313" key="1">
    <source>
        <dbReference type="EMBL" id="RUP51901.1"/>
    </source>
</evidence>
<dbReference type="EMBL" id="RBNI01000344">
    <property type="protein sequence ID" value="RUP51901.1"/>
    <property type="molecule type" value="Genomic_DNA"/>
</dbReference>
<proteinExistence type="predicted"/>
<accession>A0A433DM67</accession>
<name>A0A433DM67_9FUNG</name>
<reference evidence="1 2" key="1">
    <citation type="journal article" date="2018" name="New Phytol.">
        <title>Phylogenomics of Endogonaceae and evolution of mycorrhizas within Mucoromycota.</title>
        <authorList>
            <person name="Chang Y."/>
            <person name="Desiro A."/>
            <person name="Na H."/>
            <person name="Sandor L."/>
            <person name="Lipzen A."/>
            <person name="Clum A."/>
            <person name="Barry K."/>
            <person name="Grigoriev I.V."/>
            <person name="Martin F.M."/>
            <person name="Stajich J.E."/>
            <person name="Smith M.E."/>
            <person name="Bonito G."/>
            <person name="Spatafora J.W."/>
        </authorList>
    </citation>
    <scope>NUCLEOTIDE SEQUENCE [LARGE SCALE GENOMIC DNA]</scope>
    <source>
        <strain evidence="1 2">GMNB39</strain>
    </source>
</reference>
<protein>
    <submittedName>
        <fullName evidence="1">Uncharacterized protein</fullName>
    </submittedName>
</protein>